<dbReference type="EMBL" id="ACLJ02000001">
    <property type="protein sequence ID" value="EFK55386.1"/>
    <property type="molecule type" value="Genomic_DNA"/>
</dbReference>
<reference evidence="1" key="1">
    <citation type="submission" date="2010-06" db="EMBL/GenBank/DDBJ databases">
        <authorList>
            <person name="Muzny D."/>
            <person name="Qin X."/>
            <person name="Buhay C."/>
            <person name="Dugan-Rocha S."/>
            <person name="Ding Y."/>
            <person name="Chen G."/>
            <person name="Hawes A."/>
            <person name="Holder M."/>
            <person name="Jhangiani S."/>
            <person name="Johnson A."/>
            <person name="Khan Z."/>
            <person name="Li Z."/>
            <person name="Liu W."/>
            <person name="Liu X."/>
            <person name="Perez L."/>
            <person name="Shen H."/>
            <person name="Wang Q."/>
            <person name="Watt J."/>
            <person name="Xi L."/>
            <person name="Xin Y."/>
            <person name="Zhou J."/>
            <person name="Deng J."/>
            <person name="Jiang H."/>
            <person name="Liu Y."/>
            <person name="Qu J."/>
            <person name="Song X.-Z."/>
            <person name="Zhang L."/>
            <person name="Villasana D."/>
            <person name="Johnson A."/>
            <person name="Liu J."/>
            <person name="Liyanage D."/>
            <person name="Lorensuhewa L."/>
            <person name="Robinson T."/>
            <person name="Song A."/>
            <person name="Song B.-B."/>
            <person name="Dinh H."/>
            <person name="Thornton R."/>
            <person name="Coyle M."/>
            <person name="Francisco L."/>
            <person name="Jackson L."/>
            <person name="Javaid M."/>
            <person name="Korchina V."/>
            <person name="Kovar C."/>
            <person name="Mata R."/>
            <person name="Mathew T."/>
            <person name="Ngo R."/>
            <person name="Nguyen L."/>
            <person name="Nguyen N."/>
            <person name="Okwuonu G."/>
            <person name="Ongeri F."/>
            <person name="Pham C."/>
            <person name="Simmons D."/>
            <person name="Wilczek-Boney K."/>
            <person name="Hale W."/>
            <person name="Jakkamsetti A."/>
            <person name="Pham P."/>
            <person name="Ruth R."/>
            <person name="San Lucas F."/>
            <person name="Warren J."/>
            <person name="Zhang J."/>
            <person name="Zhao Z."/>
            <person name="Zhou C."/>
            <person name="Zhu D."/>
            <person name="Lee S."/>
            <person name="Bess C."/>
            <person name="Blankenburg K."/>
            <person name="Forbes L."/>
            <person name="Fu Q."/>
            <person name="Gubbala S."/>
            <person name="Hirani K."/>
            <person name="Jayaseelan J.C."/>
            <person name="Lara F."/>
            <person name="Munidasa M."/>
            <person name="Palculict T."/>
            <person name="Patil S."/>
            <person name="Pu L.-L."/>
            <person name="Saada N."/>
            <person name="Tang L."/>
            <person name="Weissenberger G."/>
            <person name="Zhu Y."/>
            <person name="Hemphill L."/>
            <person name="Shang Y."/>
            <person name="Youmans B."/>
            <person name="Ayvaz T."/>
            <person name="Ross M."/>
            <person name="Santibanez J."/>
            <person name="Aqrawi P."/>
            <person name="Gross S."/>
            <person name="Joshi V."/>
            <person name="Fowler G."/>
            <person name="Nazareth L."/>
            <person name="Reid J."/>
            <person name="Worley K."/>
            <person name="Petrosino J."/>
            <person name="Highlander S."/>
            <person name="Gibbs R."/>
        </authorList>
    </citation>
    <scope>NUCLEOTIDE SEQUENCE [LARGE SCALE GENOMIC DNA]</scope>
    <source>
        <strain evidence="1">ATCC 33030</strain>
    </source>
</reference>
<comment type="caution">
    <text evidence="1">The sequence shown here is derived from an EMBL/GenBank/DDBJ whole genome shotgun (WGS) entry which is preliminary data.</text>
</comment>
<dbReference type="Proteomes" id="UP000004208">
    <property type="component" value="Unassembled WGS sequence"/>
</dbReference>
<gene>
    <name evidence="1" type="ORF">HMPREF0291_10644</name>
</gene>
<evidence type="ECO:0000313" key="1">
    <source>
        <dbReference type="EMBL" id="EFK55386.1"/>
    </source>
</evidence>
<dbReference type="eggNOG" id="ENOG50323RQ">
    <property type="taxonomic scope" value="Bacteria"/>
</dbReference>
<proteinExistence type="predicted"/>
<protein>
    <recommendedName>
        <fullName evidence="3">DUF5318 domain-containing protein</fullName>
    </recommendedName>
</protein>
<name>D7W9A6_9CORY</name>
<keyword evidence="2" id="KW-1185">Reference proteome</keyword>
<sequence length="157" mass="17587">MRSSVEVVVQTNEYPIVLKVVVSVTFSPPVGTDKLSVMFRFEGEVSHEWERRAVLRDFQAGRVQREELCDADFLLKAAGRHHGVDSARPCPICEAVMREVLWIYGDNVGRRSGTARSIDEIDGIVAEVGPVTVHRVEVCERCGWNHLLTESQAVPEL</sequence>
<dbReference type="InterPro" id="IPR035169">
    <property type="entry name" value="DUF5318"/>
</dbReference>
<dbReference type="STRING" id="585529.HMPREF0291_10644"/>
<organism evidence="1 2">
    <name type="scientific">Corynebacterium genitalium ATCC 33030</name>
    <dbReference type="NCBI Taxonomy" id="585529"/>
    <lineage>
        <taxon>Bacteria</taxon>
        <taxon>Bacillati</taxon>
        <taxon>Actinomycetota</taxon>
        <taxon>Actinomycetes</taxon>
        <taxon>Mycobacteriales</taxon>
        <taxon>Corynebacteriaceae</taxon>
        <taxon>Corynebacterium</taxon>
    </lineage>
</organism>
<evidence type="ECO:0000313" key="2">
    <source>
        <dbReference type="Proteomes" id="UP000004208"/>
    </source>
</evidence>
<dbReference type="Pfam" id="PF17249">
    <property type="entry name" value="DUF5318"/>
    <property type="match status" value="1"/>
</dbReference>
<accession>D7W9A6</accession>
<evidence type="ECO:0008006" key="3">
    <source>
        <dbReference type="Google" id="ProtNLM"/>
    </source>
</evidence>
<dbReference type="AlphaFoldDB" id="D7W9A6"/>
<dbReference type="HOGENOM" id="CLU_124443_0_0_11"/>